<dbReference type="InterPro" id="IPR048357">
    <property type="entry name" value="MSG_insertion"/>
</dbReference>
<evidence type="ECO:0000256" key="11">
    <source>
        <dbReference type="NCBIfam" id="TIGR01345"/>
    </source>
</evidence>
<evidence type="ECO:0000256" key="5">
    <source>
        <dbReference type="ARBA" id="ARBA00022679"/>
    </source>
</evidence>
<dbReference type="Pfam" id="PF01274">
    <property type="entry name" value="MS_TIM-barrel"/>
    <property type="match status" value="1"/>
</dbReference>
<dbReference type="Proteomes" id="UP000679307">
    <property type="component" value="Chromosome"/>
</dbReference>
<evidence type="ECO:0000256" key="9">
    <source>
        <dbReference type="ARBA" id="ARBA00047918"/>
    </source>
</evidence>
<accession>A0ABX8EFS8</accession>
<feature type="binding site" evidence="10">
    <location>
        <position position="561"/>
    </location>
    <ligand>
        <name>acetyl-CoA</name>
        <dbReference type="ChEBI" id="CHEBI:57288"/>
    </ligand>
</feature>
<keyword evidence="4 10" id="KW-0816">Tricarboxylic acid cycle</keyword>
<evidence type="ECO:0000256" key="2">
    <source>
        <dbReference type="ARBA" id="ARBA00022435"/>
    </source>
</evidence>
<evidence type="ECO:0000256" key="1">
    <source>
        <dbReference type="ARBA" id="ARBA00001946"/>
    </source>
</evidence>
<dbReference type="InterPro" id="IPR046363">
    <property type="entry name" value="MS_N_TIM-barrel_dom"/>
</dbReference>
<evidence type="ECO:0000259" key="13">
    <source>
        <dbReference type="Pfam" id="PF01274"/>
    </source>
</evidence>
<comment type="cofactor">
    <cofactor evidence="1 10">
        <name>Mg(2+)</name>
        <dbReference type="ChEBI" id="CHEBI:18420"/>
    </cofactor>
</comment>
<feature type="active site" description="Proton donor" evidence="10">
    <location>
        <position position="652"/>
    </location>
</feature>
<feature type="binding site" evidence="10">
    <location>
        <position position="132"/>
    </location>
    <ligand>
        <name>acetyl-CoA</name>
        <dbReference type="ChEBI" id="CHEBI:57288"/>
    </ligand>
</feature>
<dbReference type="InterPro" id="IPR048355">
    <property type="entry name" value="MS_C"/>
</dbReference>
<feature type="binding site" evidence="10">
    <location>
        <position position="353"/>
    </location>
    <ligand>
        <name>glyoxylate</name>
        <dbReference type="ChEBI" id="CHEBI:36655"/>
    </ligand>
</feature>
<dbReference type="Gene3D" id="3.20.20.360">
    <property type="entry name" value="Malate synthase, domain 3"/>
    <property type="match status" value="2"/>
</dbReference>
<dbReference type="Pfam" id="PF20658">
    <property type="entry name" value="MSG_insertion"/>
    <property type="match status" value="1"/>
</dbReference>
<evidence type="ECO:0000256" key="8">
    <source>
        <dbReference type="ARBA" id="ARBA00023097"/>
    </source>
</evidence>
<feature type="domain" description="Malate synthase C-terminal" evidence="16">
    <location>
        <begin position="613"/>
        <end position="701"/>
    </location>
</feature>
<comment type="similarity">
    <text evidence="10 12">Belongs to the malate synthase family. GlcB subfamily.</text>
</comment>
<comment type="subcellular location">
    <subcellularLocation>
        <location evidence="10 12">Cytoplasm</location>
    </subcellularLocation>
</comment>
<evidence type="ECO:0000256" key="7">
    <source>
        <dbReference type="ARBA" id="ARBA00022842"/>
    </source>
</evidence>
<dbReference type="Pfam" id="PF20659">
    <property type="entry name" value="MS_C"/>
    <property type="match status" value="1"/>
</dbReference>
<evidence type="ECO:0000313" key="17">
    <source>
        <dbReference type="EMBL" id="QVT78496.1"/>
    </source>
</evidence>
<feature type="binding site" evidence="10">
    <location>
        <position position="289"/>
    </location>
    <ligand>
        <name>acetyl-CoA</name>
        <dbReference type="ChEBI" id="CHEBI:57288"/>
    </ligand>
</feature>
<feature type="domain" description="Malate synthase G alpha-beta insertion" evidence="15">
    <location>
        <begin position="174"/>
        <end position="248"/>
    </location>
</feature>
<dbReference type="EC" id="2.3.3.9" evidence="10 11"/>
<comment type="subunit">
    <text evidence="10">Monomer.</text>
</comment>
<dbReference type="InterPro" id="IPR006253">
    <property type="entry name" value="Malate_synthG"/>
</dbReference>
<evidence type="ECO:0000259" key="14">
    <source>
        <dbReference type="Pfam" id="PF20656"/>
    </source>
</evidence>
<evidence type="ECO:0000313" key="18">
    <source>
        <dbReference type="Proteomes" id="UP000679307"/>
    </source>
</evidence>
<dbReference type="NCBIfam" id="NF002825">
    <property type="entry name" value="PRK02999.1"/>
    <property type="match status" value="1"/>
</dbReference>
<evidence type="ECO:0000256" key="4">
    <source>
        <dbReference type="ARBA" id="ARBA00022532"/>
    </source>
</evidence>
<evidence type="ECO:0000259" key="16">
    <source>
        <dbReference type="Pfam" id="PF20659"/>
    </source>
</evidence>
<feature type="binding site" evidence="10">
    <location>
        <position position="326"/>
    </location>
    <ligand>
        <name>acetyl-CoA</name>
        <dbReference type="ChEBI" id="CHEBI:57288"/>
    </ligand>
</feature>
<evidence type="ECO:0000259" key="15">
    <source>
        <dbReference type="Pfam" id="PF20658"/>
    </source>
</evidence>
<evidence type="ECO:0000256" key="12">
    <source>
        <dbReference type="RuleBase" id="RU003572"/>
    </source>
</evidence>
<keyword evidence="3 10" id="KW-0963">Cytoplasm</keyword>
<proteinExistence type="inferred from homology"/>
<feature type="binding site" evidence="10">
    <location>
        <begin position="477"/>
        <end position="480"/>
    </location>
    <ligand>
        <name>glyoxylate</name>
        <dbReference type="ChEBI" id="CHEBI:36655"/>
    </ligand>
</feature>
<keyword evidence="6 10" id="KW-0479">Metal-binding</keyword>
<protein>
    <recommendedName>
        <fullName evidence="10 11">Malate synthase G</fullName>
        <ecNumber evidence="10 11">2.3.3.9</ecNumber>
    </recommendedName>
</protein>
<comment type="pathway">
    <text evidence="10 12">Carbohydrate metabolism; glyoxylate cycle; (S)-malate from isocitrate: step 2/2.</text>
</comment>
<feature type="binding site" evidence="10">
    <location>
        <position position="452"/>
    </location>
    <ligand>
        <name>Mg(2+)</name>
        <dbReference type="ChEBI" id="CHEBI:18420"/>
    </ligand>
</feature>
<dbReference type="HAMAP" id="MF_00641">
    <property type="entry name" value="Malate_synth_G"/>
    <property type="match status" value="1"/>
</dbReference>
<dbReference type="Gene3D" id="1.20.1220.12">
    <property type="entry name" value="Malate synthase, domain III"/>
    <property type="match status" value="1"/>
</dbReference>
<sequence>MSQAQDQTQQDAYDRHVEVAGIRVHPVLHAFVRDEALPGSGVEEDAFWSGLAGALADLAPRQRALLAKRDELQQTIDAWHREHPGAVTEEGYAEYEAFLREIGYLVEAPEQVEVTTEGVDVEVGSTAGPQLVVPLLNARFATNAVNARWGSLYDALYGSDVIGTDGGKEPGSSYNPTRGAAVVARAKAFLDESFALEAGSHANATAYAVDDQGLAVTVDGQVRRLADPDQLVGHRGSTDAPEAVVLRHHHLHVEVQVDRDAPIGRDDAAGVKDLLVEAAVTTIMDLEDSVAAVDADDKTLGYRNWLHLMKGTLAEEVTKGGKTFTRAMNPDRVLTGRDGAETTLPGRSVLFIRQVGHLMTTDAVLDAEGNAVPEGILDAFVTGLGSTHDVRGGETGPDGKPRLVNSRAGAMYAVKPKMHGPDEVQLTCDLFDRVEDALGLPRHTVKVGIMDEERRTSANLIACLQVARERVAFINTGFLDRTGDEIHTDMEAGPVVRKGAMKSESWIKAYEDANVDAGLAAGFRGRAQIGKGMWAAPDELAAMLEQKVGHPQAGANTAWVPSPTAATLHALHYHQVDVAARQEELAAGGRRGTLQQLLTIPVGDPADWSAEDLQAELDNNCQGVLGYVVRWVDAGVGCSKVPDITGTALMEDRATCRISSQHVANWLRHGVVTTEQVEETLRRMAAVVDEQNAGDDTYVAMAPAFDGQAFLAARELCLEGTAQPSGYTEPILHRRRAARKAELAGTSTS</sequence>
<dbReference type="Pfam" id="PF20656">
    <property type="entry name" value="MS_N"/>
    <property type="match status" value="1"/>
</dbReference>
<feature type="domain" description="Malate synthase N-terminal" evidence="14">
    <location>
        <begin position="29"/>
        <end position="89"/>
    </location>
</feature>
<evidence type="ECO:0000256" key="3">
    <source>
        <dbReference type="ARBA" id="ARBA00022490"/>
    </source>
</evidence>
<dbReference type="InterPro" id="IPR011076">
    <property type="entry name" value="Malate_synth_sf"/>
</dbReference>
<dbReference type="InterPro" id="IPR001465">
    <property type="entry name" value="Malate_synthase_TIM"/>
</dbReference>
<comment type="function">
    <text evidence="10">Involved in the glycolate utilization. Catalyzes the condensation and subsequent hydrolysis of acetyl-coenzyme A (acetyl-CoA) and glyoxylate to form malate and CoA.</text>
</comment>
<feature type="modified residue" description="Cysteine sulfenic acid (-SOH)" evidence="10">
    <location>
        <position position="638"/>
    </location>
</feature>
<organism evidence="17 18">
    <name type="scientific">Nocardioides aquaticus</name>
    <dbReference type="NCBI Taxonomy" id="160826"/>
    <lineage>
        <taxon>Bacteria</taxon>
        <taxon>Bacillati</taxon>
        <taxon>Actinomycetota</taxon>
        <taxon>Actinomycetes</taxon>
        <taxon>Propionibacteriales</taxon>
        <taxon>Nocardioidaceae</taxon>
        <taxon>Nocardioides</taxon>
    </lineage>
</organism>
<keyword evidence="18" id="KW-1185">Reference proteome</keyword>
<dbReference type="NCBIfam" id="TIGR01345">
    <property type="entry name" value="malate_syn_G"/>
    <property type="match status" value="1"/>
</dbReference>
<dbReference type="InterPro" id="IPR044856">
    <property type="entry name" value="Malate_synth_C_sf"/>
</dbReference>
<gene>
    <name evidence="10 17" type="primary">glcB</name>
    <name evidence="17" type="ORF">ENKNEFLB_00873</name>
</gene>
<dbReference type="SUPFAM" id="SSF51645">
    <property type="entry name" value="Malate synthase G"/>
    <property type="match status" value="1"/>
</dbReference>
<dbReference type="PANTHER" id="PTHR42739:SF1">
    <property type="entry name" value="MALATE SYNTHASE G"/>
    <property type="match status" value="1"/>
</dbReference>
<dbReference type="GO" id="GO:0004474">
    <property type="term" value="F:malate synthase activity"/>
    <property type="evidence" value="ECO:0007669"/>
    <property type="project" value="UniProtKB-EC"/>
</dbReference>
<keyword evidence="7 10" id="KW-0460">Magnesium</keyword>
<keyword evidence="2 10" id="KW-0329">Glyoxylate bypass</keyword>
<feature type="active site" description="Proton acceptor" evidence="10">
    <location>
        <position position="353"/>
    </location>
</feature>
<feature type="binding site" evidence="10">
    <location>
        <begin position="139"/>
        <end position="140"/>
    </location>
    <ligand>
        <name>acetyl-CoA</name>
        <dbReference type="ChEBI" id="CHEBI:57288"/>
    </ligand>
</feature>
<evidence type="ECO:0000256" key="10">
    <source>
        <dbReference type="HAMAP-Rule" id="MF_00641"/>
    </source>
</evidence>
<evidence type="ECO:0000256" key="6">
    <source>
        <dbReference type="ARBA" id="ARBA00022723"/>
    </source>
</evidence>
<dbReference type="EMBL" id="CP075371">
    <property type="protein sequence ID" value="QVT78496.1"/>
    <property type="molecule type" value="Genomic_DNA"/>
</dbReference>
<feature type="binding site" evidence="10">
    <location>
        <position position="480"/>
    </location>
    <ligand>
        <name>Mg(2+)</name>
        <dbReference type="ChEBI" id="CHEBI:18420"/>
    </ligand>
</feature>
<feature type="binding site" evidence="10">
    <location>
        <position position="452"/>
    </location>
    <ligand>
        <name>glyoxylate</name>
        <dbReference type="ChEBI" id="CHEBI:36655"/>
    </ligand>
</feature>
<keyword evidence="5 10" id="KW-0808">Transferase</keyword>
<feature type="domain" description="Malate synthase TIM barrel" evidence="13">
    <location>
        <begin position="349"/>
        <end position="599"/>
    </location>
</feature>
<dbReference type="RefSeq" id="WP_214058075.1">
    <property type="nucleotide sequence ID" value="NZ_BAAAHS010000002.1"/>
</dbReference>
<reference evidence="17 18" key="1">
    <citation type="submission" date="2021-05" db="EMBL/GenBank/DDBJ databases">
        <title>Complete genome of Nocardioides aquaticus KCTC 9944T isolated from meromictic and hypersaline Ekho Lake, Antarctica.</title>
        <authorList>
            <person name="Hwang K."/>
            <person name="Kim K.M."/>
            <person name="Choe H."/>
        </authorList>
    </citation>
    <scope>NUCLEOTIDE SEQUENCE [LARGE SCALE GENOMIC DNA]</scope>
    <source>
        <strain evidence="17 18">KCTC 9944</strain>
    </source>
</reference>
<dbReference type="InterPro" id="IPR048356">
    <property type="entry name" value="MS_N"/>
</dbReference>
<comment type="caution">
    <text evidence="10">Lacks conserved residue(s) required for the propagation of feature annotation.</text>
</comment>
<comment type="catalytic activity">
    <reaction evidence="9 10 12">
        <text>glyoxylate + acetyl-CoA + H2O = (S)-malate + CoA + H(+)</text>
        <dbReference type="Rhea" id="RHEA:18181"/>
        <dbReference type="ChEBI" id="CHEBI:15377"/>
        <dbReference type="ChEBI" id="CHEBI:15378"/>
        <dbReference type="ChEBI" id="CHEBI:15589"/>
        <dbReference type="ChEBI" id="CHEBI:36655"/>
        <dbReference type="ChEBI" id="CHEBI:57287"/>
        <dbReference type="ChEBI" id="CHEBI:57288"/>
        <dbReference type="EC" id="2.3.3.9"/>
    </reaction>
</comment>
<name>A0ABX8EFS8_9ACTN</name>
<keyword evidence="17" id="KW-0012">Acyltransferase</keyword>
<keyword evidence="8 10" id="KW-0558">Oxidation</keyword>
<dbReference type="PANTHER" id="PTHR42739">
    <property type="entry name" value="MALATE SYNTHASE G"/>
    <property type="match status" value="1"/>
</dbReference>